<dbReference type="PANTHER" id="PTHR12137:SF54">
    <property type="entry name" value="CARBOHYDRATE SULFOTRANSFERASE"/>
    <property type="match status" value="1"/>
</dbReference>
<accession>A0A8J5N7B2</accession>
<dbReference type="AlphaFoldDB" id="A0A8J5N7B2"/>
<keyword evidence="6 9" id="KW-0333">Golgi apparatus</keyword>
<keyword evidence="8 9" id="KW-0325">Glycoprotein</keyword>
<comment type="subcellular location">
    <subcellularLocation>
        <location evidence="1 9">Golgi apparatus membrane</location>
        <topology evidence="1 9">Single-pass type II membrane protein</topology>
    </subcellularLocation>
</comment>
<dbReference type="EC" id="2.8.2.-" evidence="9"/>
<comment type="caution">
    <text evidence="10">The sequence shown here is derived from an EMBL/GenBank/DDBJ whole genome shotgun (WGS) entry which is preliminary data.</text>
</comment>
<dbReference type="GO" id="GO:0000139">
    <property type="term" value="C:Golgi membrane"/>
    <property type="evidence" value="ECO:0007669"/>
    <property type="project" value="UniProtKB-SubCell"/>
</dbReference>
<evidence type="ECO:0000256" key="1">
    <source>
        <dbReference type="ARBA" id="ARBA00004323"/>
    </source>
</evidence>
<keyword evidence="5" id="KW-1133">Transmembrane helix</keyword>
<keyword evidence="7" id="KW-0472">Membrane</keyword>
<keyword evidence="9" id="KW-0119">Carbohydrate metabolism</keyword>
<evidence type="ECO:0000256" key="9">
    <source>
        <dbReference type="RuleBase" id="RU364020"/>
    </source>
</evidence>
<evidence type="ECO:0000256" key="3">
    <source>
        <dbReference type="ARBA" id="ARBA00022679"/>
    </source>
</evidence>
<evidence type="ECO:0000313" key="10">
    <source>
        <dbReference type="EMBL" id="KAG7174414.1"/>
    </source>
</evidence>
<dbReference type="InterPro" id="IPR018011">
    <property type="entry name" value="Carb_sulfotrans_8-10"/>
</dbReference>
<evidence type="ECO:0000256" key="4">
    <source>
        <dbReference type="ARBA" id="ARBA00022692"/>
    </source>
</evidence>
<evidence type="ECO:0000256" key="2">
    <source>
        <dbReference type="ARBA" id="ARBA00006339"/>
    </source>
</evidence>
<evidence type="ECO:0000313" key="11">
    <source>
        <dbReference type="Proteomes" id="UP000747542"/>
    </source>
</evidence>
<keyword evidence="11" id="KW-1185">Reference proteome</keyword>
<proteinExistence type="inferred from homology"/>
<keyword evidence="3 9" id="KW-0808">Transferase</keyword>
<organism evidence="10 11">
    <name type="scientific">Homarus americanus</name>
    <name type="common">American lobster</name>
    <dbReference type="NCBI Taxonomy" id="6706"/>
    <lineage>
        <taxon>Eukaryota</taxon>
        <taxon>Metazoa</taxon>
        <taxon>Ecdysozoa</taxon>
        <taxon>Arthropoda</taxon>
        <taxon>Crustacea</taxon>
        <taxon>Multicrustacea</taxon>
        <taxon>Malacostraca</taxon>
        <taxon>Eumalacostraca</taxon>
        <taxon>Eucarida</taxon>
        <taxon>Decapoda</taxon>
        <taxon>Pleocyemata</taxon>
        <taxon>Astacidea</taxon>
        <taxon>Nephropoidea</taxon>
        <taxon>Nephropidae</taxon>
        <taxon>Homarus</taxon>
    </lineage>
</organism>
<keyword evidence="4" id="KW-0812">Transmembrane</keyword>
<dbReference type="Proteomes" id="UP000747542">
    <property type="component" value="Unassembled WGS sequence"/>
</dbReference>
<sequence length="438" mass="50251">MMQRKQVSLFVTAATVISKNKSSSVHFTAHCVSSQTTRVLSTAELQEESPSSQVRVEQTLGTSTLLPTSTNDYTKPSHVFRNNDETLNGISNLSEFSREKSDTKSEESIGQVVRARAEHLLQECQRSEVKQLAPYRPWTIEKHTLTRPFPVCVAPKGGSITWRYLLEKLRKINNGSRKDLKTLVVRHPLARLASVYRDKYLNGLPLNQYNRTFTRVTGSGQTWRDRWQEYWLPTLINKGLVKASPKYLKTIQEASEAFKYIAKTSINSAGKISLSAPFRIKSNYHPKILSLAKRMLEQGRHLGVIAAVNDGYSIEEQNNLKKQFINFSFTMEDFLHHLLWTWDKGLVDRHWTPISELCNPCGGDYKYVVHLENPDEANYVLGLLLENNTLPWKHRSIGVTTNNTNRSFFANIPKKLIDRIVNIYILEFKLFGYHENSF</sequence>
<dbReference type="PANTHER" id="PTHR12137">
    <property type="entry name" value="CARBOHYDRATE SULFOTRANSFERASE"/>
    <property type="match status" value="1"/>
</dbReference>
<gene>
    <name evidence="10" type="primary">Chst14-L1</name>
    <name evidence="10" type="ORF">Hamer_G003356</name>
</gene>
<dbReference type="GO" id="GO:0008146">
    <property type="term" value="F:sulfotransferase activity"/>
    <property type="evidence" value="ECO:0007669"/>
    <property type="project" value="InterPro"/>
</dbReference>
<dbReference type="InterPro" id="IPR005331">
    <property type="entry name" value="Sulfotransferase"/>
</dbReference>
<dbReference type="Pfam" id="PF03567">
    <property type="entry name" value="Sulfotransfer_2"/>
    <property type="match status" value="1"/>
</dbReference>
<evidence type="ECO:0000256" key="8">
    <source>
        <dbReference type="ARBA" id="ARBA00023180"/>
    </source>
</evidence>
<evidence type="ECO:0000256" key="7">
    <source>
        <dbReference type="ARBA" id="ARBA00023136"/>
    </source>
</evidence>
<keyword evidence="9" id="KW-0735">Signal-anchor</keyword>
<dbReference type="EMBL" id="JAHLQT010007678">
    <property type="protein sequence ID" value="KAG7174414.1"/>
    <property type="molecule type" value="Genomic_DNA"/>
</dbReference>
<evidence type="ECO:0000256" key="6">
    <source>
        <dbReference type="ARBA" id="ARBA00023034"/>
    </source>
</evidence>
<protein>
    <recommendedName>
        <fullName evidence="9">Carbohydrate sulfotransferase</fullName>
        <ecNumber evidence="9">2.8.2.-</ecNumber>
    </recommendedName>
</protein>
<evidence type="ECO:0000256" key="5">
    <source>
        <dbReference type="ARBA" id="ARBA00022989"/>
    </source>
</evidence>
<reference evidence="10" key="1">
    <citation type="journal article" date="2021" name="Sci. Adv.">
        <title>The American lobster genome reveals insights on longevity, neural, and immune adaptations.</title>
        <authorList>
            <person name="Polinski J.M."/>
            <person name="Zimin A.V."/>
            <person name="Clark K.F."/>
            <person name="Kohn A.B."/>
            <person name="Sadowski N."/>
            <person name="Timp W."/>
            <person name="Ptitsyn A."/>
            <person name="Khanna P."/>
            <person name="Romanova D.Y."/>
            <person name="Williams P."/>
            <person name="Greenwood S.J."/>
            <person name="Moroz L.L."/>
            <person name="Walt D.R."/>
            <person name="Bodnar A.G."/>
        </authorList>
    </citation>
    <scope>NUCLEOTIDE SEQUENCE</scope>
    <source>
        <strain evidence="10">GMGI-L3</strain>
    </source>
</reference>
<comment type="similarity">
    <text evidence="2 9">Belongs to the sulfotransferase 2 family.</text>
</comment>
<dbReference type="GO" id="GO:0016051">
    <property type="term" value="P:carbohydrate biosynthetic process"/>
    <property type="evidence" value="ECO:0007669"/>
    <property type="project" value="InterPro"/>
</dbReference>
<name>A0A8J5N7B2_HOMAM</name>